<name>A0A1M5GBA2_9BACT</name>
<dbReference type="STRING" id="1121884.SAMN02745131_04105"/>
<evidence type="ECO:0000313" key="2">
    <source>
        <dbReference type="EMBL" id="SHG00994.1"/>
    </source>
</evidence>
<dbReference type="EMBL" id="FQUU01000029">
    <property type="protein sequence ID" value="SHG00994.1"/>
    <property type="molecule type" value="Genomic_DNA"/>
</dbReference>
<dbReference type="InterPro" id="IPR013783">
    <property type="entry name" value="Ig-like_fold"/>
</dbReference>
<evidence type="ECO:0000259" key="1">
    <source>
        <dbReference type="SMART" id="SM00089"/>
    </source>
</evidence>
<dbReference type="InterPro" id="IPR022409">
    <property type="entry name" value="PKD/Chitinase_dom"/>
</dbReference>
<protein>
    <recommendedName>
        <fullName evidence="1">PKD/Chitinase domain-containing protein</fullName>
    </recommendedName>
</protein>
<sequence length="702" mass="72671">MRMSTRCRQDKWRTLMAGGIKIFLTLFLLSFLTTRSYGQGAYKPCAAHRWNSGEAWYKDPSTGLWTGIPATGQTQPQGVVGCASAAATESGLEAYKGIYNPADFAITGLSDCFNMNGNTFGASLAPPEAGEDIVWFNFDIRPLAGTYQFQVVSNEAVGWALYYVDPADARPNSSDPGPTYPPGSQLSGNCLNLKPANITLSGVAHGNCGLQGNGWSTITVPSFNKPTNYYLAMWLAPTGTGDGKSTFPKSMSLIYKSRYGCGGSTCTIESVGQPVLSCVNGGANGYTVCQTFQGSAGRWLIQDPFALDGNPATIPATSYTVTTYKQDGTTVVNTATYTTLTSASTLTLGIIPDGAVFAKVCATYGTIGQPFSINLVPDPSYNGGADYVACGDGASFSGNSPTLPTVDGTATPSTINLATGNTSALSAIASGGTGPYTYAWTPVTPDAFSSITNANSANATFTIHTFPSPPVPQYNLQVAATDAIGCKATDPVVINVESTLEPCGIYGPTPVCQTASGLVYTFGDAATQTPFTLNKVNYAYKWSITGNGTITSAVDNTGTVTVNPTGSGSFTLTMTIDNITGIQPDRTCTYLVTVNPTPECSITGNNVICAGQTASFTASGGTTFAWTGPGGFTATGATISGLTVAGTYTVTVSSGENCTSTCTRELTVNPLPECSITGNNVICAGQTTSFTASGGTSYSWTG</sequence>
<feature type="domain" description="PKD/Chitinase" evidence="1">
    <location>
        <begin position="407"/>
        <end position="499"/>
    </location>
</feature>
<feature type="domain" description="PKD/Chitinase" evidence="1">
    <location>
        <begin position="593"/>
        <end position="671"/>
    </location>
</feature>
<proteinExistence type="predicted"/>
<feature type="non-terminal residue" evidence="2">
    <location>
        <position position="702"/>
    </location>
</feature>
<dbReference type="Proteomes" id="UP000184048">
    <property type="component" value="Unassembled WGS sequence"/>
</dbReference>
<gene>
    <name evidence="2" type="ORF">SAMN02745131_04105</name>
</gene>
<evidence type="ECO:0000313" key="3">
    <source>
        <dbReference type="Proteomes" id="UP000184048"/>
    </source>
</evidence>
<dbReference type="AlphaFoldDB" id="A0A1M5GBA2"/>
<dbReference type="SMART" id="SM00089">
    <property type="entry name" value="PKD"/>
    <property type="match status" value="2"/>
</dbReference>
<dbReference type="Gene3D" id="2.60.40.10">
    <property type="entry name" value="Immunoglobulins"/>
    <property type="match status" value="2"/>
</dbReference>
<keyword evidence="3" id="KW-1185">Reference proteome</keyword>
<reference evidence="2 3" key="1">
    <citation type="submission" date="2016-11" db="EMBL/GenBank/DDBJ databases">
        <authorList>
            <person name="Jaros S."/>
            <person name="Januszkiewicz K."/>
            <person name="Wedrychowicz H."/>
        </authorList>
    </citation>
    <scope>NUCLEOTIDE SEQUENCE [LARGE SCALE GENOMIC DNA]</scope>
    <source>
        <strain evidence="2 3">DSM 18119</strain>
    </source>
</reference>
<organism evidence="2 3">
    <name type="scientific">Flavisolibacter ginsengisoli DSM 18119</name>
    <dbReference type="NCBI Taxonomy" id="1121884"/>
    <lineage>
        <taxon>Bacteria</taxon>
        <taxon>Pseudomonadati</taxon>
        <taxon>Bacteroidota</taxon>
        <taxon>Chitinophagia</taxon>
        <taxon>Chitinophagales</taxon>
        <taxon>Chitinophagaceae</taxon>
        <taxon>Flavisolibacter</taxon>
    </lineage>
</organism>
<accession>A0A1M5GBA2</accession>